<dbReference type="SUPFAM" id="SSF52096">
    <property type="entry name" value="ClpP/crotonase"/>
    <property type="match status" value="1"/>
</dbReference>
<protein>
    <submittedName>
        <fullName evidence="4">Uncharacterized protein</fullName>
    </submittedName>
</protein>
<evidence type="ECO:0000256" key="3">
    <source>
        <dbReference type="ARBA" id="ARBA00023098"/>
    </source>
</evidence>
<dbReference type="Gene3D" id="3.90.226.10">
    <property type="entry name" value="2-enoyl-CoA Hydratase, Chain A, domain 1"/>
    <property type="match status" value="1"/>
</dbReference>
<evidence type="ECO:0000313" key="4">
    <source>
        <dbReference type="EMBL" id="KAK2150203.1"/>
    </source>
</evidence>
<evidence type="ECO:0000256" key="2">
    <source>
        <dbReference type="ARBA" id="ARBA00000765"/>
    </source>
</evidence>
<organism evidence="4 5">
    <name type="scientific">Paralvinella palmiformis</name>
    <dbReference type="NCBI Taxonomy" id="53620"/>
    <lineage>
        <taxon>Eukaryota</taxon>
        <taxon>Metazoa</taxon>
        <taxon>Spiralia</taxon>
        <taxon>Lophotrochozoa</taxon>
        <taxon>Annelida</taxon>
        <taxon>Polychaeta</taxon>
        <taxon>Sedentaria</taxon>
        <taxon>Canalipalpata</taxon>
        <taxon>Terebellida</taxon>
        <taxon>Terebelliformia</taxon>
        <taxon>Alvinellidae</taxon>
        <taxon>Paralvinella</taxon>
    </lineage>
</organism>
<dbReference type="PANTHER" id="PTHR11941:SF75">
    <property type="entry name" value="ENOYL-COA HYDRATASE_ISOMERASE FAMILY PROTEIN"/>
    <property type="match status" value="1"/>
</dbReference>
<keyword evidence="5" id="KW-1185">Reference proteome</keyword>
<comment type="caution">
    <text evidence="4">The sequence shown here is derived from an EMBL/GenBank/DDBJ whole genome shotgun (WGS) entry which is preliminary data.</text>
</comment>
<evidence type="ECO:0000256" key="1">
    <source>
        <dbReference type="ARBA" id="ARBA00000452"/>
    </source>
</evidence>
<comment type="catalytic activity">
    <reaction evidence="1">
        <text>a (3Z)-enoyl-CoA = a 4-saturated (2E)-enoyl-CoA</text>
        <dbReference type="Rhea" id="RHEA:45900"/>
        <dbReference type="ChEBI" id="CHEBI:85097"/>
        <dbReference type="ChEBI" id="CHEBI:85489"/>
        <dbReference type="EC" id="5.3.3.8"/>
    </reaction>
</comment>
<dbReference type="EMBL" id="JAODUP010000418">
    <property type="protein sequence ID" value="KAK2150203.1"/>
    <property type="molecule type" value="Genomic_DNA"/>
</dbReference>
<dbReference type="GO" id="GO:0005777">
    <property type="term" value="C:peroxisome"/>
    <property type="evidence" value="ECO:0007669"/>
    <property type="project" value="TreeGrafter"/>
</dbReference>
<dbReference type="Proteomes" id="UP001208570">
    <property type="component" value="Unassembled WGS sequence"/>
</dbReference>
<dbReference type="FunFam" id="3.90.226.10:FF:000049">
    <property type="entry name" value="Enoyl-CoA delta isomerase 3"/>
    <property type="match status" value="1"/>
</dbReference>
<dbReference type="PANTHER" id="PTHR11941">
    <property type="entry name" value="ENOYL-COA HYDRATASE-RELATED"/>
    <property type="match status" value="1"/>
</dbReference>
<comment type="catalytic activity">
    <reaction evidence="2">
        <text>a (3E)-enoyl-CoA = a 4-saturated (2E)-enoyl-CoA</text>
        <dbReference type="Rhea" id="RHEA:45228"/>
        <dbReference type="ChEBI" id="CHEBI:58521"/>
        <dbReference type="ChEBI" id="CHEBI:85097"/>
        <dbReference type="EC" id="5.3.3.8"/>
    </reaction>
</comment>
<accession>A0AAD9MZS8</accession>
<reference evidence="4" key="1">
    <citation type="journal article" date="2023" name="Mol. Biol. Evol.">
        <title>Third-Generation Sequencing Reveals the Adaptive Role of the Epigenome in Three Deep-Sea Polychaetes.</title>
        <authorList>
            <person name="Perez M."/>
            <person name="Aroh O."/>
            <person name="Sun Y."/>
            <person name="Lan Y."/>
            <person name="Juniper S.K."/>
            <person name="Young C.R."/>
            <person name="Angers B."/>
            <person name="Qian P.Y."/>
        </authorList>
    </citation>
    <scope>NUCLEOTIDE SEQUENCE</scope>
    <source>
        <strain evidence="4">P08H-3</strain>
    </source>
</reference>
<dbReference type="GO" id="GO:0006635">
    <property type="term" value="P:fatty acid beta-oxidation"/>
    <property type="evidence" value="ECO:0007669"/>
    <property type="project" value="TreeGrafter"/>
</dbReference>
<dbReference type="Pfam" id="PF00378">
    <property type="entry name" value="ECH_1"/>
    <property type="match status" value="1"/>
</dbReference>
<dbReference type="CDD" id="cd06558">
    <property type="entry name" value="crotonase-like"/>
    <property type="match status" value="1"/>
</dbReference>
<name>A0AAD9MZS8_9ANNE</name>
<keyword evidence="3" id="KW-0443">Lipid metabolism</keyword>
<sequence>MTETDVYFDVEFDHDIAIITMCRRENKINEQFMEKFHAALDTVLRNPAVKALITTGTGRFYNNGVDVDYTNTLPDQELNNLHDKLSSVFARIMTFPLPTVAAINGHAYGAGGIFALIHDHVIMQTKRGWWCLNEVHLKIQMRRDVIMLLKGKLNQGRALQETVVLGRRFTAEEALSAGIVHEICAPEDLMPRAVTWIRNNLPKSGYDRGHLQLMKQDLYKDVVNTLQGKTAKL</sequence>
<dbReference type="InterPro" id="IPR029045">
    <property type="entry name" value="ClpP/crotonase-like_dom_sf"/>
</dbReference>
<dbReference type="GO" id="GO:0004165">
    <property type="term" value="F:delta(3)-delta(2)-enoyl-CoA isomerase activity"/>
    <property type="evidence" value="ECO:0007669"/>
    <property type="project" value="UniProtKB-EC"/>
</dbReference>
<evidence type="ECO:0000313" key="5">
    <source>
        <dbReference type="Proteomes" id="UP001208570"/>
    </source>
</evidence>
<dbReference type="InterPro" id="IPR001753">
    <property type="entry name" value="Enoyl-CoA_hydra/iso"/>
</dbReference>
<proteinExistence type="predicted"/>
<dbReference type="AlphaFoldDB" id="A0AAD9MZS8"/>
<gene>
    <name evidence="4" type="ORF">LSH36_418g01002</name>
</gene>